<dbReference type="CDD" id="cd13857">
    <property type="entry name" value="CuRO_1_Diphenol_Ox"/>
    <property type="match status" value="1"/>
</dbReference>
<dbReference type="GO" id="GO:0005507">
    <property type="term" value="F:copper ion binding"/>
    <property type="evidence" value="ECO:0007669"/>
    <property type="project" value="InterPro"/>
</dbReference>
<keyword evidence="3" id="KW-0560">Oxidoreductase</keyword>
<evidence type="ECO:0000256" key="1">
    <source>
        <dbReference type="ARBA" id="ARBA00010609"/>
    </source>
</evidence>
<evidence type="ECO:0000256" key="5">
    <source>
        <dbReference type="ARBA" id="ARBA00023180"/>
    </source>
</evidence>
<dbReference type="InterPro" id="IPR011707">
    <property type="entry name" value="Cu-oxidase-like_N"/>
</dbReference>
<feature type="domain" description="Plastocyanin-like" evidence="8">
    <location>
        <begin position="854"/>
        <end position="958"/>
    </location>
</feature>
<keyword evidence="2" id="KW-0479">Metal-binding</keyword>
<dbReference type="SUPFAM" id="SSF49503">
    <property type="entry name" value="Cupredoxins"/>
    <property type="match status" value="3"/>
</dbReference>
<feature type="compositionally biased region" description="Low complexity" evidence="6">
    <location>
        <begin position="380"/>
        <end position="392"/>
    </location>
</feature>
<keyword evidence="5" id="KW-0325">Glycoprotein</keyword>
<reference evidence="10 11" key="1">
    <citation type="journal article" date="2018" name="Elife">
        <title>Functional genomics of lipid metabolism in the oleaginous yeast Rhodosporidium toruloides.</title>
        <authorList>
            <person name="Coradetti S.T."/>
            <person name="Pinel D."/>
            <person name="Geiselman G."/>
            <person name="Ito M."/>
            <person name="Mondo S."/>
            <person name="Reilly M.C."/>
            <person name="Cheng Y.F."/>
            <person name="Bauer S."/>
            <person name="Grigoriev I."/>
            <person name="Gladden J.M."/>
            <person name="Simmons B.A."/>
            <person name="Brem R."/>
            <person name="Arkin A.P."/>
            <person name="Skerker J.M."/>
        </authorList>
    </citation>
    <scope>NUCLEOTIDE SEQUENCE [LARGE SCALE GENOMIC DNA]</scope>
    <source>
        <strain evidence="10 11">NBRC 0880</strain>
    </source>
</reference>
<dbReference type="Proteomes" id="UP000239560">
    <property type="component" value="Unassembled WGS sequence"/>
</dbReference>
<comment type="similarity">
    <text evidence="1">Belongs to the multicopper oxidase family.</text>
</comment>
<proteinExistence type="inferred from homology"/>
<evidence type="ECO:0000259" key="9">
    <source>
        <dbReference type="Pfam" id="PF07732"/>
    </source>
</evidence>
<feature type="region of interest" description="Disordered" evidence="6">
    <location>
        <begin position="318"/>
        <end position="402"/>
    </location>
</feature>
<dbReference type="GO" id="GO:0016491">
    <property type="term" value="F:oxidoreductase activity"/>
    <property type="evidence" value="ECO:0007669"/>
    <property type="project" value="UniProtKB-KW"/>
</dbReference>
<dbReference type="Gene3D" id="2.60.40.420">
    <property type="entry name" value="Cupredoxins - blue copper proteins"/>
    <property type="match status" value="3"/>
</dbReference>
<dbReference type="PROSITE" id="PS00080">
    <property type="entry name" value="MULTICOPPER_OXIDASE2"/>
    <property type="match status" value="1"/>
</dbReference>
<evidence type="ECO:0000256" key="6">
    <source>
        <dbReference type="SAM" id="MobiDB-lite"/>
    </source>
</evidence>
<evidence type="ECO:0000313" key="10">
    <source>
        <dbReference type="EMBL" id="PRQ76098.1"/>
    </source>
</evidence>
<feature type="compositionally biased region" description="Polar residues" evidence="6">
    <location>
        <begin position="290"/>
        <end position="304"/>
    </location>
</feature>
<dbReference type="InterPro" id="IPR011706">
    <property type="entry name" value="Cu-oxidase_C"/>
</dbReference>
<name>A0A2T0ADL9_RHOTO</name>
<dbReference type="InterPro" id="IPR001117">
    <property type="entry name" value="Cu-oxidase_2nd"/>
</dbReference>
<feature type="domain" description="Plastocyanin-like" evidence="9">
    <location>
        <begin position="476"/>
        <end position="567"/>
    </location>
</feature>
<organism evidence="10 11">
    <name type="scientific">Rhodotorula toruloides</name>
    <name type="common">Yeast</name>
    <name type="synonym">Rhodosporidium toruloides</name>
    <dbReference type="NCBI Taxonomy" id="5286"/>
    <lineage>
        <taxon>Eukaryota</taxon>
        <taxon>Fungi</taxon>
        <taxon>Dikarya</taxon>
        <taxon>Basidiomycota</taxon>
        <taxon>Pucciniomycotina</taxon>
        <taxon>Microbotryomycetes</taxon>
        <taxon>Sporidiobolales</taxon>
        <taxon>Sporidiobolaceae</taxon>
        <taxon>Rhodotorula</taxon>
    </lineage>
</organism>
<dbReference type="InterPro" id="IPR008972">
    <property type="entry name" value="Cupredoxin"/>
</dbReference>
<evidence type="ECO:0000256" key="4">
    <source>
        <dbReference type="ARBA" id="ARBA00023008"/>
    </source>
</evidence>
<gene>
    <name evidence="10" type="ORF">AAT19DRAFT_13120</name>
</gene>
<evidence type="ECO:0000256" key="2">
    <source>
        <dbReference type="ARBA" id="ARBA00022723"/>
    </source>
</evidence>
<evidence type="ECO:0000313" key="11">
    <source>
        <dbReference type="Proteomes" id="UP000239560"/>
    </source>
</evidence>
<protein>
    <submittedName>
        <fullName evidence="10">Cupredoxin</fullName>
    </submittedName>
</protein>
<dbReference type="OrthoDB" id="2121828at2759"/>
<sequence length="1043" mass="114041">MPVQLLATARTALSLLLDFISLPRSSLILAVWSLEGFATMRGAAEGAYFVVEANLRSPLRACTPQVASSYRLLSPSHPYPRAYSALSTRLRDVCVAQQDLCPSRSRSSAALRSAPLLALLHDEFDRRYETCKRYLLPLTRRTNAPPPRSASSSNLAALLAPPTDLALLVVDRRSQDMLSKAAVKALGAAVVSLIVTIALSASQVSARDLNKCPLGYASCSGIKDVSPVCCPEGCSCARAEEGYAYCLSQNGGTSRESPCCVADTYCAQVQPSWLICDRSPLRSEGPPRRPTSSGAAQPIASSRNRVAKFPLTGTEINFPSAFGSAGSTSTNNDDSGDWFDDDDGSTASNADGASGGRNAQRPASAGSTGPHGADNAFNAPSSPGSTSPSMSTDYGSRRPSGPPMISKLDELRLWPDWDVHAPPQTREYWWTIAKHPGAPDGYLRPMLLVNGQFPGPLIEANNGAPSLPLLPFRKLTLHSCVGDLIVVHVQNSLDQPITIHWHGLSQNGTNWEDGPSGVTQCPIGSGQSYTYQFPITGELEYGTFWWHAHRRALYSDGITGPLIIHSPLDPLVRGRDFDIDQIIFINDWYHDTTDTIVNSLLSSQGYNSSFVAPSPQSGLVNGAAIYNCRFAEPGSTCEQRTQRDMPELRFPPDARVRLRFINAGAHPVNWVLVDEHELYIIEADNTPTLPVPVHRIPVNVAQRYSGVLLTSGHRIGDSFYLRAQINTACFGAGFPDLDPQTRIVIRIADEGHRLARTLPRSRDWNDPTTGNCTDLDERLLEPIVVQHAPPRADQISFFNSSRIGPLTTTDEAGLSDGISFLEWTLNNITYENFAYNPLLHQIVRGEDPNTGRIALITAWNVETVDIVIQNLNGPEHPFHLHGKPFWIMARGQGSVGPETIASLDLNTYNPLRRDTLGLPSGEWVLIRLVADVPGVHAFHCHIVFHQAQGLFGALIIQPDVIRNFKIPEANYQLCAQGNPNMIDPGRRRRLRKRLFDLPHLDLLHRHSKTSTTTSPPPTHTVVHAQQHDEKTASHSTMTRSVIG</sequence>
<dbReference type="Pfam" id="PF07732">
    <property type="entry name" value="Cu-oxidase_3"/>
    <property type="match status" value="1"/>
</dbReference>
<comment type="caution">
    <text evidence="10">The sequence shown here is derived from an EMBL/GenBank/DDBJ whole genome shotgun (WGS) entry which is preliminary data.</text>
</comment>
<evidence type="ECO:0000259" key="7">
    <source>
        <dbReference type="Pfam" id="PF00394"/>
    </source>
</evidence>
<dbReference type="InterPro" id="IPR002355">
    <property type="entry name" value="Cu_oxidase_Cu_BS"/>
</dbReference>
<dbReference type="AlphaFoldDB" id="A0A2T0ADL9"/>
<dbReference type="Pfam" id="PF07731">
    <property type="entry name" value="Cu-oxidase_2"/>
    <property type="match status" value="1"/>
</dbReference>
<dbReference type="PANTHER" id="PTHR11709:SF414">
    <property type="entry name" value="ADR239WP"/>
    <property type="match status" value="1"/>
</dbReference>
<feature type="compositionally biased region" description="Acidic residues" evidence="6">
    <location>
        <begin position="334"/>
        <end position="344"/>
    </location>
</feature>
<evidence type="ECO:0000256" key="3">
    <source>
        <dbReference type="ARBA" id="ARBA00023002"/>
    </source>
</evidence>
<accession>A0A2T0ADL9</accession>
<dbReference type="EMBL" id="LCTV02000003">
    <property type="protein sequence ID" value="PRQ76098.1"/>
    <property type="molecule type" value="Genomic_DNA"/>
</dbReference>
<dbReference type="PANTHER" id="PTHR11709">
    <property type="entry name" value="MULTI-COPPER OXIDASE"/>
    <property type="match status" value="1"/>
</dbReference>
<keyword evidence="4" id="KW-0186">Copper</keyword>
<feature type="region of interest" description="Disordered" evidence="6">
    <location>
        <begin position="278"/>
        <end position="304"/>
    </location>
</feature>
<evidence type="ECO:0000259" key="8">
    <source>
        <dbReference type="Pfam" id="PF07731"/>
    </source>
</evidence>
<dbReference type="InterPro" id="IPR045087">
    <property type="entry name" value="Cu-oxidase_fam"/>
</dbReference>
<dbReference type="Pfam" id="PF00394">
    <property type="entry name" value="Cu-oxidase"/>
    <property type="match status" value="1"/>
</dbReference>
<feature type="domain" description="Plastocyanin-like" evidence="7">
    <location>
        <begin position="581"/>
        <end position="725"/>
    </location>
</feature>